<protein>
    <submittedName>
        <fullName evidence="2">Uncharacterized protein</fullName>
    </submittedName>
</protein>
<dbReference type="AlphaFoldDB" id="A0A1H7J3H3"/>
<evidence type="ECO:0000313" key="3">
    <source>
        <dbReference type="Proteomes" id="UP000199120"/>
    </source>
</evidence>
<feature type="region of interest" description="Disordered" evidence="1">
    <location>
        <begin position="1"/>
        <end position="116"/>
    </location>
</feature>
<feature type="compositionally biased region" description="Low complexity" evidence="1">
    <location>
        <begin position="94"/>
        <end position="105"/>
    </location>
</feature>
<organism evidence="2 3">
    <name type="scientific">Paraburkholderia caballeronis</name>
    <dbReference type="NCBI Taxonomy" id="416943"/>
    <lineage>
        <taxon>Bacteria</taxon>
        <taxon>Pseudomonadati</taxon>
        <taxon>Pseudomonadota</taxon>
        <taxon>Betaproteobacteria</taxon>
        <taxon>Burkholderiales</taxon>
        <taxon>Burkholderiaceae</taxon>
        <taxon>Paraburkholderia</taxon>
    </lineage>
</organism>
<name>A0A1H7J3H3_9BURK</name>
<proteinExistence type="predicted"/>
<dbReference type="STRING" id="416943.SAMN05445871_1819"/>
<keyword evidence="3" id="KW-1185">Reference proteome</keyword>
<evidence type="ECO:0000256" key="1">
    <source>
        <dbReference type="SAM" id="MobiDB-lite"/>
    </source>
</evidence>
<feature type="compositionally biased region" description="Pro residues" evidence="1">
    <location>
        <begin position="28"/>
        <end position="58"/>
    </location>
</feature>
<gene>
    <name evidence="2" type="ORF">SAMN05192542_103124</name>
</gene>
<accession>A0A1H7J3H3</accession>
<dbReference type="Proteomes" id="UP000199120">
    <property type="component" value="Unassembled WGS sequence"/>
</dbReference>
<feature type="compositionally biased region" description="Basic and acidic residues" evidence="1">
    <location>
        <begin position="1"/>
        <end position="24"/>
    </location>
</feature>
<reference evidence="3" key="1">
    <citation type="submission" date="2016-10" db="EMBL/GenBank/DDBJ databases">
        <authorList>
            <person name="Varghese N."/>
            <person name="Submissions S."/>
        </authorList>
    </citation>
    <scope>NUCLEOTIDE SEQUENCE [LARGE SCALE GENOMIC DNA]</scope>
    <source>
        <strain evidence="3">LMG 26416</strain>
    </source>
</reference>
<evidence type="ECO:0000313" key="2">
    <source>
        <dbReference type="EMBL" id="SEK69146.1"/>
    </source>
</evidence>
<sequence>METIEVKSGERDAFAPALDEHLPAEDPQGPPDPPHQPPPPQPGDDPPPVPEGDPPSEAPPERAARWHHRAALPRDQARQASSSAPGSASRLIASSRSGRLNVSSSDAPLRVTENRR</sequence>
<dbReference type="EMBL" id="FOAJ01000003">
    <property type="protein sequence ID" value="SEK69146.1"/>
    <property type="molecule type" value="Genomic_DNA"/>
</dbReference>